<protein>
    <submittedName>
        <fullName evidence="1">Uncharacterized protein</fullName>
    </submittedName>
</protein>
<dbReference type="InterPro" id="IPR032675">
    <property type="entry name" value="LRR_dom_sf"/>
</dbReference>
<dbReference type="AlphaFoldDB" id="A0A4S8M7D6"/>
<dbReference type="Gene3D" id="3.80.10.10">
    <property type="entry name" value="Ribonuclease Inhibitor"/>
    <property type="match status" value="1"/>
</dbReference>
<name>A0A4S8M7D6_DENBC</name>
<proteinExistence type="predicted"/>
<keyword evidence="2" id="KW-1185">Reference proteome</keyword>
<evidence type="ECO:0000313" key="1">
    <source>
        <dbReference type="EMBL" id="THU98229.1"/>
    </source>
</evidence>
<reference evidence="1 2" key="1">
    <citation type="journal article" date="2019" name="Nat. Ecol. Evol.">
        <title>Megaphylogeny resolves global patterns of mushroom evolution.</title>
        <authorList>
            <person name="Varga T."/>
            <person name="Krizsan K."/>
            <person name="Foldi C."/>
            <person name="Dima B."/>
            <person name="Sanchez-Garcia M."/>
            <person name="Sanchez-Ramirez S."/>
            <person name="Szollosi G.J."/>
            <person name="Szarkandi J.G."/>
            <person name="Papp V."/>
            <person name="Albert L."/>
            <person name="Andreopoulos W."/>
            <person name="Angelini C."/>
            <person name="Antonin V."/>
            <person name="Barry K.W."/>
            <person name="Bougher N.L."/>
            <person name="Buchanan P."/>
            <person name="Buyck B."/>
            <person name="Bense V."/>
            <person name="Catcheside P."/>
            <person name="Chovatia M."/>
            <person name="Cooper J."/>
            <person name="Damon W."/>
            <person name="Desjardin D."/>
            <person name="Finy P."/>
            <person name="Geml J."/>
            <person name="Haridas S."/>
            <person name="Hughes K."/>
            <person name="Justo A."/>
            <person name="Karasinski D."/>
            <person name="Kautmanova I."/>
            <person name="Kiss B."/>
            <person name="Kocsube S."/>
            <person name="Kotiranta H."/>
            <person name="LaButti K.M."/>
            <person name="Lechner B.E."/>
            <person name="Liimatainen K."/>
            <person name="Lipzen A."/>
            <person name="Lukacs Z."/>
            <person name="Mihaltcheva S."/>
            <person name="Morgado L.N."/>
            <person name="Niskanen T."/>
            <person name="Noordeloos M.E."/>
            <person name="Ohm R.A."/>
            <person name="Ortiz-Santana B."/>
            <person name="Ovrebo C."/>
            <person name="Racz N."/>
            <person name="Riley R."/>
            <person name="Savchenko A."/>
            <person name="Shiryaev A."/>
            <person name="Soop K."/>
            <person name="Spirin V."/>
            <person name="Szebenyi C."/>
            <person name="Tomsovsky M."/>
            <person name="Tulloss R.E."/>
            <person name="Uehling J."/>
            <person name="Grigoriev I.V."/>
            <person name="Vagvolgyi C."/>
            <person name="Papp T."/>
            <person name="Martin F.M."/>
            <person name="Miettinen O."/>
            <person name="Hibbett D.S."/>
            <person name="Nagy L.G."/>
        </authorList>
    </citation>
    <scope>NUCLEOTIDE SEQUENCE [LARGE SCALE GENOMIC DNA]</scope>
    <source>
        <strain evidence="1 2">CBS 962.96</strain>
    </source>
</reference>
<dbReference type="OrthoDB" id="3365698at2759"/>
<organism evidence="1 2">
    <name type="scientific">Dendrothele bispora (strain CBS 962.96)</name>
    <dbReference type="NCBI Taxonomy" id="1314807"/>
    <lineage>
        <taxon>Eukaryota</taxon>
        <taxon>Fungi</taxon>
        <taxon>Dikarya</taxon>
        <taxon>Basidiomycota</taxon>
        <taxon>Agaricomycotina</taxon>
        <taxon>Agaricomycetes</taxon>
        <taxon>Agaricomycetidae</taxon>
        <taxon>Agaricales</taxon>
        <taxon>Agaricales incertae sedis</taxon>
        <taxon>Dendrothele</taxon>
    </lineage>
</organism>
<accession>A0A4S8M7D6</accession>
<dbReference type="EMBL" id="ML179140">
    <property type="protein sequence ID" value="THU98229.1"/>
    <property type="molecule type" value="Genomic_DNA"/>
</dbReference>
<sequence>MRWNLEESPFANYLDTNVSPSEQEVACIRNLLHDPERELWRMDDEISRLKSLLHDLQSQRQQLTDYISAHRALVSPFRQFPPEIISKIFMRCLPTEHDPIRSIHSAPLLLTRICKKWREIALGTPKLWSAIHISLPSIFVGNVESIVGQRQRGVERWLGLAGQIPVSLSFFSPSSEFFVSLRNDRIDSESHDQRIQIHTTSELFHPQDLREPFLSFVKTLVNFRLTSLEVYFTTLGAAILMSVPASTLRQLKVDLSTSYNCPRSMDVAEVICNVIREQPLLESIHLRNFSFDPFAKLGINWAKLTEISLYSSYEDVFPLSVRVALDVFSEAINLRYCTISISLIVTDNIPEPRIVTIPSLRYLNLHLVESDMFRPMLEDYPADVLCPLFRHLRAPSLNSFSVHASRQPGRGKLIISDHVPFLDMLSDSEFISQIKSLYLHLPISSEALTECLSFMPHLSSLVVSFPSETFSFGVGQPKGPAPIGNDLIHLLMPSEQNKQVLCPRLESLQFINCLDLSERLLVDLVKSKLYASTSPESDKEVHISKLKRLAACFLDRYNNETLVKDIEELSKKGVEIEIVYGGPKPDYDKPWQSSKTSLVSFGYRPPKPWQDLLASPGWPA</sequence>
<evidence type="ECO:0000313" key="2">
    <source>
        <dbReference type="Proteomes" id="UP000297245"/>
    </source>
</evidence>
<gene>
    <name evidence="1" type="ORF">K435DRAFT_777603</name>
</gene>
<dbReference type="SUPFAM" id="SSF52047">
    <property type="entry name" value="RNI-like"/>
    <property type="match status" value="1"/>
</dbReference>
<dbReference type="Proteomes" id="UP000297245">
    <property type="component" value="Unassembled WGS sequence"/>
</dbReference>